<keyword evidence="4" id="KW-0720">Serine protease</keyword>
<keyword evidence="2" id="KW-0645">Protease</keyword>
<reference evidence="8 9" key="1">
    <citation type="submission" date="2020-03" db="EMBL/GenBank/DDBJ databases">
        <title>Metabolic flexibility allows generalist bacteria to become dominant in a frequently disturbed ecosystem.</title>
        <authorList>
            <person name="Chen Y.-J."/>
            <person name="Leung P.M."/>
            <person name="Bay S.K."/>
            <person name="Hugenholtz P."/>
            <person name="Kessler A.J."/>
            <person name="Shelley G."/>
            <person name="Waite D.W."/>
            <person name="Cook P.L."/>
            <person name="Greening C."/>
        </authorList>
    </citation>
    <scope>NUCLEOTIDE SEQUENCE [LARGE SCALE GENOMIC DNA]</scope>
    <source>
        <strain evidence="8">SS_bin_28</strain>
    </source>
</reference>
<dbReference type="Gene3D" id="3.40.50.200">
    <property type="entry name" value="Peptidase S8/S53 domain"/>
    <property type="match status" value="1"/>
</dbReference>
<dbReference type="Pfam" id="PF00082">
    <property type="entry name" value="Peptidase_S8"/>
    <property type="match status" value="1"/>
</dbReference>
<dbReference type="PANTHER" id="PTHR43806">
    <property type="entry name" value="PEPTIDASE S8"/>
    <property type="match status" value="1"/>
</dbReference>
<evidence type="ECO:0000313" key="8">
    <source>
        <dbReference type="EMBL" id="NNF07173.1"/>
    </source>
</evidence>
<dbReference type="InterPro" id="IPR022398">
    <property type="entry name" value="Peptidase_S8_His-AS"/>
</dbReference>
<feature type="signal peptide" evidence="6">
    <location>
        <begin position="1"/>
        <end position="32"/>
    </location>
</feature>
<organism evidence="8 9">
    <name type="scientific">Eiseniibacteriota bacterium</name>
    <dbReference type="NCBI Taxonomy" id="2212470"/>
    <lineage>
        <taxon>Bacteria</taxon>
        <taxon>Candidatus Eiseniibacteriota</taxon>
    </lineage>
</organism>
<dbReference type="InterPro" id="IPR050131">
    <property type="entry name" value="Peptidase_S8_subtilisin-like"/>
</dbReference>
<evidence type="ECO:0000256" key="1">
    <source>
        <dbReference type="ARBA" id="ARBA00011073"/>
    </source>
</evidence>
<dbReference type="InterPro" id="IPR015500">
    <property type="entry name" value="Peptidase_S8_subtilisin-rel"/>
</dbReference>
<evidence type="ECO:0000256" key="5">
    <source>
        <dbReference type="PROSITE-ProRule" id="PRU01240"/>
    </source>
</evidence>
<dbReference type="PROSITE" id="PS51892">
    <property type="entry name" value="SUBTILASE"/>
    <property type="match status" value="1"/>
</dbReference>
<evidence type="ECO:0000256" key="3">
    <source>
        <dbReference type="ARBA" id="ARBA00022801"/>
    </source>
</evidence>
<dbReference type="GO" id="GO:0006508">
    <property type="term" value="P:proteolysis"/>
    <property type="evidence" value="ECO:0007669"/>
    <property type="project" value="UniProtKB-KW"/>
</dbReference>
<feature type="domain" description="Peptidase S8/S53" evidence="7">
    <location>
        <begin position="160"/>
        <end position="388"/>
    </location>
</feature>
<proteinExistence type="inferred from homology"/>
<dbReference type="PANTHER" id="PTHR43806:SF11">
    <property type="entry name" value="CEREVISIN-RELATED"/>
    <property type="match status" value="1"/>
</dbReference>
<dbReference type="Proteomes" id="UP000547674">
    <property type="component" value="Unassembled WGS sequence"/>
</dbReference>
<dbReference type="PROSITE" id="PS00137">
    <property type="entry name" value="SUBTILASE_HIS"/>
    <property type="match status" value="1"/>
</dbReference>
<dbReference type="PRINTS" id="PR00723">
    <property type="entry name" value="SUBTILISIN"/>
</dbReference>
<dbReference type="SUPFAM" id="SSF52743">
    <property type="entry name" value="Subtilisin-like"/>
    <property type="match status" value="1"/>
</dbReference>
<keyword evidence="3" id="KW-0378">Hydrolase</keyword>
<keyword evidence="6" id="KW-0732">Signal</keyword>
<protein>
    <submittedName>
        <fullName evidence="8">S8 family serine peptidase</fullName>
    </submittedName>
</protein>
<accession>A0A7Y2E8J1</accession>
<comment type="caution">
    <text evidence="8">The sequence shown here is derived from an EMBL/GenBank/DDBJ whole genome shotgun (WGS) entry which is preliminary data.</text>
</comment>
<dbReference type="InterPro" id="IPR000209">
    <property type="entry name" value="Peptidase_S8/S53_dom"/>
</dbReference>
<evidence type="ECO:0000259" key="7">
    <source>
        <dbReference type="Pfam" id="PF00082"/>
    </source>
</evidence>
<dbReference type="PROSITE" id="PS00136">
    <property type="entry name" value="SUBTILASE_ASP"/>
    <property type="match status" value="1"/>
</dbReference>
<sequence length="481" mass="51134">MRNSIHMRKGFGSLFGCALFVATLSFPQFVEAEVLIDPQLDCVLTRGFMTEVRTTKSVRGIKQTAHRTHLSAGEELPVFLLGNPDLAQLAQLGIELKTRAGRVSTATISPDVISRLTQVDGLEAIRLARYTKPLLDVSVPAVQADHVRELMKDDWTGHTGEGVVIGIIDSGIDTTHPDFQNPDGSTRIAYYWAQGDDFGPPPSIGYGSEWDAAAINASAVTKPDDIGHGTHVAGIAAGNGRATGGGEDPYRFPGLAPEATIIMVATDFREDHLVDAIDYIFDKALAMGFPAVVNMSLGTQAGPHDGTAAVDQAIDALSGSGKMVVAAAGNEGNDRIHAEITLAPAEEDSASLSAVYFPANPDTTFNFFNVEGYYDRSADLCVTVVTPGGARFGPYELGAVQADTLTGEGTLFLSHADPDPLGDTFQVIIEISDTETFEGPSVPPANGVWQFVFSNKGTSSAEVDLWMPLAFPMTANWTDQG</sequence>
<dbReference type="EMBL" id="JABDJR010000421">
    <property type="protein sequence ID" value="NNF07173.1"/>
    <property type="molecule type" value="Genomic_DNA"/>
</dbReference>
<dbReference type="InterPro" id="IPR036852">
    <property type="entry name" value="Peptidase_S8/S53_dom_sf"/>
</dbReference>
<comment type="similarity">
    <text evidence="1 5">Belongs to the peptidase S8 family.</text>
</comment>
<feature type="non-terminal residue" evidence="8">
    <location>
        <position position="481"/>
    </location>
</feature>
<gene>
    <name evidence="8" type="ORF">HKN21_10465</name>
</gene>
<name>A0A7Y2E8J1_UNCEI</name>
<dbReference type="GO" id="GO:0004252">
    <property type="term" value="F:serine-type endopeptidase activity"/>
    <property type="evidence" value="ECO:0007669"/>
    <property type="project" value="InterPro"/>
</dbReference>
<feature type="chain" id="PRO_5031117833" evidence="6">
    <location>
        <begin position="33"/>
        <end position="481"/>
    </location>
</feature>
<evidence type="ECO:0000256" key="6">
    <source>
        <dbReference type="SAM" id="SignalP"/>
    </source>
</evidence>
<dbReference type="AlphaFoldDB" id="A0A7Y2E8J1"/>
<evidence type="ECO:0000313" key="9">
    <source>
        <dbReference type="Proteomes" id="UP000547674"/>
    </source>
</evidence>
<evidence type="ECO:0000256" key="2">
    <source>
        <dbReference type="ARBA" id="ARBA00022670"/>
    </source>
</evidence>
<dbReference type="InterPro" id="IPR023827">
    <property type="entry name" value="Peptidase_S8_Asp-AS"/>
</dbReference>
<comment type="caution">
    <text evidence="5">Lacks conserved residue(s) required for the propagation of feature annotation.</text>
</comment>
<evidence type="ECO:0000256" key="4">
    <source>
        <dbReference type="ARBA" id="ARBA00022825"/>
    </source>
</evidence>